<comment type="caution">
    <text evidence="8">The sequence shown here is derived from an EMBL/GenBank/DDBJ whole genome shotgun (WGS) entry which is preliminary data.</text>
</comment>
<feature type="domain" description="GtrA/DPMS transmembrane" evidence="7">
    <location>
        <begin position="26"/>
        <end position="152"/>
    </location>
</feature>
<proteinExistence type="inferred from homology"/>
<comment type="similarity">
    <text evidence="2">Belongs to the GtrA family.</text>
</comment>
<evidence type="ECO:0000256" key="6">
    <source>
        <dbReference type="SAM" id="Phobius"/>
    </source>
</evidence>
<dbReference type="PANTHER" id="PTHR38459:SF1">
    <property type="entry name" value="PROPHAGE BACTOPRENOL-LINKED GLUCOSE TRANSLOCASE HOMOLOG"/>
    <property type="match status" value="1"/>
</dbReference>
<dbReference type="InterPro" id="IPR051401">
    <property type="entry name" value="GtrA_CellWall_Glycosyl"/>
</dbReference>
<dbReference type="Proteomes" id="UP000663801">
    <property type="component" value="Unassembled WGS sequence"/>
</dbReference>
<evidence type="ECO:0000313" key="8">
    <source>
        <dbReference type="EMBL" id="MBM9478349.1"/>
    </source>
</evidence>
<comment type="subcellular location">
    <subcellularLocation>
        <location evidence="1">Membrane</location>
        <topology evidence="1">Multi-pass membrane protein</topology>
    </subcellularLocation>
</comment>
<dbReference type="RefSeq" id="WP_205258452.1">
    <property type="nucleotide sequence ID" value="NZ_BAAAPV010000006.1"/>
</dbReference>
<dbReference type="Pfam" id="PF04138">
    <property type="entry name" value="GtrA_DPMS_TM"/>
    <property type="match status" value="1"/>
</dbReference>
<evidence type="ECO:0000256" key="2">
    <source>
        <dbReference type="ARBA" id="ARBA00009399"/>
    </source>
</evidence>
<accession>A0A939C6Q0</accession>
<feature type="transmembrane region" description="Helical" evidence="6">
    <location>
        <begin position="94"/>
        <end position="115"/>
    </location>
</feature>
<name>A0A939C6Q0_9ACTN</name>
<dbReference type="InterPro" id="IPR007267">
    <property type="entry name" value="GtrA_DPMS_TM"/>
</dbReference>
<keyword evidence="3 6" id="KW-0812">Transmembrane</keyword>
<evidence type="ECO:0000256" key="5">
    <source>
        <dbReference type="ARBA" id="ARBA00023136"/>
    </source>
</evidence>
<sequence>MMSPRARSLTSRLGGLWRSLYQQLAKFGVVGLIAFTVDVGLFNVFSYAGDDPLLDGHPIQAKIASTAVATVVSWLGNRYWTFRHTRRPNAPHELALFVLTCTLGLGITLVILWVSRDLLGLDSPLEVNIAANGVGLVAATAFRFWTYQRFVFTHQREVPMSATEAVADEVAHHGDHPVQSGR</sequence>
<feature type="transmembrane region" description="Helical" evidence="6">
    <location>
        <begin position="59"/>
        <end position="82"/>
    </location>
</feature>
<organism evidence="8 9">
    <name type="scientific">Nakamurella flavida</name>
    <dbReference type="NCBI Taxonomy" id="363630"/>
    <lineage>
        <taxon>Bacteria</taxon>
        <taxon>Bacillati</taxon>
        <taxon>Actinomycetota</taxon>
        <taxon>Actinomycetes</taxon>
        <taxon>Nakamurellales</taxon>
        <taxon>Nakamurellaceae</taxon>
        <taxon>Nakamurella</taxon>
    </lineage>
</organism>
<evidence type="ECO:0000256" key="4">
    <source>
        <dbReference type="ARBA" id="ARBA00022989"/>
    </source>
</evidence>
<feature type="transmembrane region" description="Helical" evidence="6">
    <location>
        <begin position="27"/>
        <end position="47"/>
    </location>
</feature>
<evidence type="ECO:0000256" key="1">
    <source>
        <dbReference type="ARBA" id="ARBA00004141"/>
    </source>
</evidence>
<feature type="transmembrane region" description="Helical" evidence="6">
    <location>
        <begin position="127"/>
        <end position="146"/>
    </location>
</feature>
<reference evidence="8" key="1">
    <citation type="submission" date="2021-01" db="EMBL/GenBank/DDBJ databases">
        <title>KCTC 19127 draft genome.</title>
        <authorList>
            <person name="An D."/>
        </authorList>
    </citation>
    <scope>NUCLEOTIDE SEQUENCE</scope>
    <source>
        <strain evidence="8">KCTC 19127</strain>
    </source>
</reference>
<evidence type="ECO:0000313" key="9">
    <source>
        <dbReference type="Proteomes" id="UP000663801"/>
    </source>
</evidence>
<protein>
    <submittedName>
        <fullName evidence="8">GtrA family protein</fullName>
    </submittedName>
</protein>
<keyword evidence="9" id="KW-1185">Reference proteome</keyword>
<dbReference type="EMBL" id="JAERWL010000016">
    <property type="protein sequence ID" value="MBM9478349.1"/>
    <property type="molecule type" value="Genomic_DNA"/>
</dbReference>
<dbReference type="GO" id="GO:0005886">
    <property type="term" value="C:plasma membrane"/>
    <property type="evidence" value="ECO:0007669"/>
    <property type="project" value="TreeGrafter"/>
</dbReference>
<evidence type="ECO:0000259" key="7">
    <source>
        <dbReference type="Pfam" id="PF04138"/>
    </source>
</evidence>
<keyword evidence="5 6" id="KW-0472">Membrane</keyword>
<dbReference type="GO" id="GO:0000271">
    <property type="term" value="P:polysaccharide biosynthetic process"/>
    <property type="evidence" value="ECO:0007669"/>
    <property type="project" value="InterPro"/>
</dbReference>
<dbReference type="AlphaFoldDB" id="A0A939C6Q0"/>
<gene>
    <name evidence="8" type="ORF">JL107_18015</name>
</gene>
<dbReference type="PANTHER" id="PTHR38459">
    <property type="entry name" value="PROPHAGE BACTOPRENOL-LINKED GLUCOSE TRANSLOCASE HOMOLOG"/>
    <property type="match status" value="1"/>
</dbReference>
<keyword evidence="4 6" id="KW-1133">Transmembrane helix</keyword>
<evidence type="ECO:0000256" key="3">
    <source>
        <dbReference type="ARBA" id="ARBA00022692"/>
    </source>
</evidence>